<dbReference type="EMBL" id="LVYI01000001">
    <property type="protein sequence ID" value="OAP64719.1"/>
    <property type="molecule type" value="Genomic_DNA"/>
</dbReference>
<evidence type="ECO:0000256" key="2">
    <source>
        <dbReference type="SAM" id="Phobius"/>
    </source>
</evidence>
<evidence type="ECO:0000256" key="1">
    <source>
        <dbReference type="SAM" id="MobiDB-lite"/>
    </source>
</evidence>
<feature type="transmembrane region" description="Helical" evidence="2">
    <location>
        <begin position="27"/>
        <end position="52"/>
    </location>
</feature>
<keyword evidence="4" id="KW-1185">Reference proteome</keyword>
<dbReference type="OrthoDB" id="4151543at2759"/>
<organism evidence="3 4">
    <name type="scientific">Fonsecaea erecta</name>
    <dbReference type="NCBI Taxonomy" id="1367422"/>
    <lineage>
        <taxon>Eukaryota</taxon>
        <taxon>Fungi</taxon>
        <taxon>Dikarya</taxon>
        <taxon>Ascomycota</taxon>
        <taxon>Pezizomycotina</taxon>
        <taxon>Eurotiomycetes</taxon>
        <taxon>Chaetothyriomycetidae</taxon>
        <taxon>Chaetothyriales</taxon>
        <taxon>Herpotrichiellaceae</taxon>
        <taxon>Fonsecaea</taxon>
    </lineage>
</organism>
<sequence>MPVIPFHQIESVPTIALVPREAGERNYWVFFVVFGSIVGFALLSALAGLMSARYCSKHGDRKIIKKIAAEIEDTQHAQVASASASSRSSLTLVEDPIVERRRAAMVPLDAPVGLEETVYGDKKRSRRSRGRKSSTATLPITLATLRKWAKRSTLSGDHNPWQQSNLTSPMSGLSSADSIPTPPIPLHCKTRCEIGTSMNYDEPERLIEDIRSKTKESMMT</sequence>
<dbReference type="Proteomes" id="UP000078343">
    <property type="component" value="Unassembled WGS sequence"/>
</dbReference>
<comment type="caution">
    <text evidence="3">The sequence shown here is derived from an EMBL/GenBank/DDBJ whole genome shotgun (WGS) entry which is preliminary data.</text>
</comment>
<name>A0A178ZY56_9EURO</name>
<dbReference type="GeneID" id="30004861"/>
<protein>
    <submittedName>
        <fullName evidence="3">Uncharacterized protein</fullName>
    </submittedName>
</protein>
<evidence type="ECO:0000313" key="3">
    <source>
        <dbReference type="EMBL" id="OAP64719.1"/>
    </source>
</evidence>
<feature type="compositionally biased region" description="Polar residues" evidence="1">
    <location>
        <begin position="154"/>
        <end position="178"/>
    </location>
</feature>
<dbReference type="AlphaFoldDB" id="A0A178ZY56"/>
<proteinExistence type="predicted"/>
<dbReference type="RefSeq" id="XP_018698086.1">
    <property type="nucleotide sequence ID" value="XM_018832207.1"/>
</dbReference>
<evidence type="ECO:0000313" key="4">
    <source>
        <dbReference type="Proteomes" id="UP000078343"/>
    </source>
</evidence>
<reference evidence="3 4" key="1">
    <citation type="submission" date="2016-04" db="EMBL/GenBank/DDBJ databases">
        <title>Draft genome of Fonsecaea erecta CBS 125763.</title>
        <authorList>
            <person name="Weiss V.A."/>
            <person name="Vicente V.A."/>
            <person name="Raittz R.T."/>
            <person name="Moreno L.F."/>
            <person name="De Souza E.M."/>
            <person name="Pedrosa F.O."/>
            <person name="Steffens M.B."/>
            <person name="Faoro H."/>
            <person name="Tadra-Sfeir M.Z."/>
            <person name="Najafzadeh M.J."/>
            <person name="Felipe M.S."/>
            <person name="Teixeira M."/>
            <person name="Sun J."/>
            <person name="Xi L."/>
            <person name="Gomes R."/>
            <person name="De Azevedo C.M."/>
            <person name="Salgado C.G."/>
            <person name="Da Silva M.B."/>
            <person name="Nascimento M.F."/>
            <person name="Queiroz-Telles F."/>
            <person name="Attili D.S."/>
            <person name="Gorbushina A."/>
        </authorList>
    </citation>
    <scope>NUCLEOTIDE SEQUENCE [LARGE SCALE GENOMIC DNA]</scope>
    <source>
        <strain evidence="3 4">CBS 125763</strain>
    </source>
</reference>
<keyword evidence="2" id="KW-0472">Membrane</keyword>
<feature type="region of interest" description="Disordered" evidence="1">
    <location>
        <begin position="154"/>
        <end position="180"/>
    </location>
</feature>
<keyword evidence="2" id="KW-1133">Transmembrane helix</keyword>
<gene>
    <name evidence="3" type="ORF">AYL99_00691</name>
</gene>
<keyword evidence="2" id="KW-0812">Transmembrane</keyword>
<accession>A0A178ZY56</accession>